<evidence type="ECO:0000256" key="1">
    <source>
        <dbReference type="SAM" id="MobiDB-lite"/>
    </source>
</evidence>
<accession>A0ABN9RQY6</accession>
<feature type="region of interest" description="Disordered" evidence="1">
    <location>
        <begin position="277"/>
        <end position="347"/>
    </location>
</feature>
<name>A0ABN9RQY6_9DINO</name>
<evidence type="ECO:0000313" key="3">
    <source>
        <dbReference type="Proteomes" id="UP001189429"/>
    </source>
</evidence>
<protein>
    <recommendedName>
        <fullName evidence="4">FACT complex subunit</fullName>
    </recommendedName>
</protein>
<feature type="region of interest" description="Disordered" evidence="1">
    <location>
        <begin position="1"/>
        <end position="20"/>
    </location>
</feature>
<comment type="caution">
    <text evidence="2">The sequence shown here is derived from an EMBL/GenBank/DDBJ whole genome shotgun (WGS) entry which is preliminary data.</text>
</comment>
<reference evidence="2" key="1">
    <citation type="submission" date="2023-10" db="EMBL/GenBank/DDBJ databases">
        <authorList>
            <person name="Chen Y."/>
            <person name="Shah S."/>
            <person name="Dougan E. K."/>
            <person name="Thang M."/>
            <person name="Chan C."/>
        </authorList>
    </citation>
    <scope>NUCLEOTIDE SEQUENCE [LARGE SCALE GENOMIC DNA]</scope>
</reference>
<organism evidence="2 3">
    <name type="scientific">Prorocentrum cordatum</name>
    <dbReference type="NCBI Taxonomy" id="2364126"/>
    <lineage>
        <taxon>Eukaryota</taxon>
        <taxon>Sar</taxon>
        <taxon>Alveolata</taxon>
        <taxon>Dinophyceae</taxon>
        <taxon>Prorocentrales</taxon>
        <taxon>Prorocentraceae</taxon>
        <taxon>Prorocentrum</taxon>
    </lineage>
</organism>
<keyword evidence="3" id="KW-1185">Reference proteome</keyword>
<dbReference type="EMBL" id="CAUYUJ010007680">
    <property type="protein sequence ID" value="CAK0821657.1"/>
    <property type="molecule type" value="Genomic_DNA"/>
</dbReference>
<feature type="compositionally biased region" description="Low complexity" evidence="1">
    <location>
        <begin position="282"/>
        <end position="347"/>
    </location>
</feature>
<sequence>MADARAEATSVEGPGSGMIRDCRKRNAANQKRISKASDNNLDLQIILIGEIEKYERVTQKRGGGIGNISDVVEEATQKNTKVEIKWDECPAQAPERWQWACKKWGPALITRLVMFCDPSMRVAIGVKAGSKSKETQQILEFAWDLQFAAADGDYNASAEKGNGLRLLIEDLLQTGTVDWNNAGVYFLTKPENDVLITNRFAKVPKKVDEDHIGNMGWAKIRIAEGWSQTEALMVTDKDEVKCATFFPALKRSLGRVNSQGDPVAAIGRAKCARLQSAFSSGSKAPPKGASPVPKAKAAKAAAGSGAAQALEGRAAAPRRPTTPAGKAKAGPAKAPGPLAEAAEAGEL</sequence>
<gene>
    <name evidence="2" type="ORF">PCOR1329_LOCUS22872</name>
</gene>
<evidence type="ECO:0000313" key="2">
    <source>
        <dbReference type="EMBL" id="CAK0821657.1"/>
    </source>
</evidence>
<evidence type="ECO:0008006" key="4">
    <source>
        <dbReference type="Google" id="ProtNLM"/>
    </source>
</evidence>
<dbReference type="Proteomes" id="UP001189429">
    <property type="component" value="Unassembled WGS sequence"/>
</dbReference>
<proteinExistence type="predicted"/>